<dbReference type="InterPro" id="IPR050109">
    <property type="entry name" value="HTH-type_TetR-like_transc_reg"/>
</dbReference>
<dbReference type="RefSeq" id="WP_101462623.1">
    <property type="nucleotide sequence ID" value="NZ_PJMW01000001.1"/>
</dbReference>
<dbReference type="Pfam" id="PF00440">
    <property type="entry name" value="TetR_N"/>
    <property type="match status" value="1"/>
</dbReference>
<evidence type="ECO:0000256" key="2">
    <source>
        <dbReference type="PROSITE-ProRule" id="PRU00335"/>
    </source>
</evidence>
<protein>
    <submittedName>
        <fullName evidence="4">TetR family transcriptional regulator</fullName>
    </submittedName>
</protein>
<dbReference type="InterPro" id="IPR009057">
    <property type="entry name" value="Homeodomain-like_sf"/>
</dbReference>
<keyword evidence="5" id="KW-1185">Reference proteome</keyword>
<dbReference type="Gene3D" id="1.10.357.10">
    <property type="entry name" value="Tetracycline Repressor, domain 2"/>
    <property type="match status" value="1"/>
</dbReference>
<dbReference type="PANTHER" id="PTHR30055:SF219">
    <property type="entry name" value="TRANSCRIPTIONAL REGULATORY PROTEIN"/>
    <property type="match status" value="1"/>
</dbReference>
<accession>A0A2N3WW60</accession>
<dbReference type="InterPro" id="IPR036271">
    <property type="entry name" value="Tet_transcr_reg_TetR-rel_C_sf"/>
</dbReference>
<name>A0A2N3WW60_9NOCA</name>
<dbReference type="SUPFAM" id="SSF48498">
    <property type="entry name" value="Tetracyclin repressor-like, C-terminal domain"/>
    <property type="match status" value="1"/>
</dbReference>
<gene>
    <name evidence="4" type="ORF">ATK86_0120</name>
</gene>
<evidence type="ECO:0000259" key="3">
    <source>
        <dbReference type="PROSITE" id="PS50977"/>
    </source>
</evidence>
<organism evidence="4 5">
    <name type="scientific">Nocardia fluminea</name>
    <dbReference type="NCBI Taxonomy" id="134984"/>
    <lineage>
        <taxon>Bacteria</taxon>
        <taxon>Bacillati</taxon>
        <taxon>Actinomycetota</taxon>
        <taxon>Actinomycetes</taxon>
        <taxon>Mycobacteriales</taxon>
        <taxon>Nocardiaceae</taxon>
        <taxon>Nocardia</taxon>
    </lineage>
</organism>
<dbReference type="AlphaFoldDB" id="A0A2N3WW60"/>
<evidence type="ECO:0000256" key="1">
    <source>
        <dbReference type="ARBA" id="ARBA00023125"/>
    </source>
</evidence>
<reference evidence="4 5" key="1">
    <citation type="submission" date="2017-12" db="EMBL/GenBank/DDBJ databases">
        <title>Sequencing the genomes of 1000 Actinobacteria strains.</title>
        <authorList>
            <person name="Klenk H.-P."/>
        </authorList>
    </citation>
    <scope>NUCLEOTIDE SEQUENCE [LARGE SCALE GENOMIC DNA]</scope>
    <source>
        <strain evidence="4 5">DSM 44489</strain>
    </source>
</reference>
<feature type="domain" description="HTH tetR-type" evidence="3">
    <location>
        <begin position="1"/>
        <end position="61"/>
    </location>
</feature>
<dbReference type="EMBL" id="PJMW01000001">
    <property type="protein sequence ID" value="PKV98112.1"/>
    <property type="molecule type" value="Genomic_DNA"/>
</dbReference>
<dbReference type="Proteomes" id="UP000233766">
    <property type="component" value="Unassembled WGS sequence"/>
</dbReference>
<feature type="DNA-binding region" description="H-T-H motif" evidence="2">
    <location>
        <begin position="24"/>
        <end position="43"/>
    </location>
</feature>
<evidence type="ECO:0000313" key="4">
    <source>
        <dbReference type="EMBL" id="PKV98112.1"/>
    </source>
</evidence>
<comment type="caution">
    <text evidence="4">The sequence shown here is derived from an EMBL/GenBank/DDBJ whole genome shotgun (WGS) entry which is preliminary data.</text>
</comment>
<dbReference type="SUPFAM" id="SSF46689">
    <property type="entry name" value="Homeodomain-like"/>
    <property type="match status" value="1"/>
</dbReference>
<dbReference type="GO" id="GO:0003700">
    <property type="term" value="F:DNA-binding transcription factor activity"/>
    <property type="evidence" value="ECO:0007669"/>
    <property type="project" value="TreeGrafter"/>
</dbReference>
<dbReference type="OrthoDB" id="5243387at2"/>
<keyword evidence="1 2" id="KW-0238">DNA-binding</keyword>
<dbReference type="PROSITE" id="PS50977">
    <property type="entry name" value="HTH_TETR_2"/>
    <property type="match status" value="1"/>
</dbReference>
<dbReference type="PRINTS" id="PR00455">
    <property type="entry name" value="HTHTETR"/>
</dbReference>
<evidence type="ECO:0000313" key="5">
    <source>
        <dbReference type="Proteomes" id="UP000233766"/>
    </source>
</evidence>
<dbReference type="InterPro" id="IPR001647">
    <property type="entry name" value="HTH_TetR"/>
</dbReference>
<sequence>MGNREDLLAGARKVILERGVAKATARDIAAAAGVSLAAIGYHFGSKDRLVTEALSEALGTGMGDAMDELIAAGAGTSPLAGLTSLWNGMPEVFANNHEAMLASLENIVRIVRSDDARAQLGDRLSEAFADLGAHVHAAHPELDAAQAAAIGRMYFVIAQGLGILWLLDPGEVAVDGDQLAVAVRALTGQ</sequence>
<dbReference type="PANTHER" id="PTHR30055">
    <property type="entry name" value="HTH-TYPE TRANSCRIPTIONAL REGULATOR RUTR"/>
    <property type="match status" value="1"/>
</dbReference>
<dbReference type="GO" id="GO:0000976">
    <property type="term" value="F:transcription cis-regulatory region binding"/>
    <property type="evidence" value="ECO:0007669"/>
    <property type="project" value="TreeGrafter"/>
</dbReference>
<proteinExistence type="predicted"/>